<dbReference type="OrthoDB" id="9801773at2"/>
<dbReference type="AlphaFoldDB" id="A0A366LKA9"/>
<accession>A0A366LKA9</accession>
<organism evidence="1 2">
    <name type="scientific">Spongiactinospora rosea</name>
    <dbReference type="NCBI Taxonomy" id="2248750"/>
    <lineage>
        <taxon>Bacteria</taxon>
        <taxon>Bacillati</taxon>
        <taxon>Actinomycetota</taxon>
        <taxon>Actinomycetes</taxon>
        <taxon>Streptosporangiales</taxon>
        <taxon>Streptosporangiaceae</taxon>
        <taxon>Spongiactinospora</taxon>
    </lineage>
</organism>
<gene>
    <name evidence="1" type="ORF">DP939_41290</name>
</gene>
<dbReference type="RefSeq" id="WP_113986295.1">
    <property type="nucleotide sequence ID" value="NZ_QMEY01000035.1"/>
</dbReference>
<proteinExistence type="predicted"/>
<dbReference type="EMBL" id="QMEY01000035">
    <property type="protein sequence ID" value="RBQ14257.1"/>
    <property type="molecule type" value="Genomic_DNA"/>
</dbReference>
<dbReference type="InterPro" id="IPR023393">
    <property type="entry name" value="START-like_dom_sf"/>
</dbReference>
<keyword evidence="2" id="KW-1185">Reference proteome</keyword>
<sequence>MSRFEVATPVLAPPAVVFDASLSVELHTSSMRGSREQAVAGVTSGQLALGDQVTWRARHFGFTWHLTSTISAYIRPSYFVDEQVSGPFRYWRHAHTFESTHDGDTGIEVTLMKDIVDFAAPAGPLGAVAEALVLRRYMTKLILLRTAHIREMTETAMR</sequence>
<dbReference type="Gene3D" id="3.30.530.20">
    <property type="match status" value="1"/>
</dbReference>
<dbReference type="Proteomes" id="UP000253303">
    <property type="component" value="Unassembled WGS sequence"/>
</dbReference>
<evidence type="ECO:0000313" key="2">
    <source>
        <dbReference type="Proteomes" id="UP000253303"/>
    </source>
</evidence>
<evidence type="ECO:0000313" key="1">
    <source>
        <dbReference type="EMBL" id="RBQ14257.1"/>
    </source>
</evidence>
<reference evidence="1 2" key="1">
    <citation type="submission" date="2018-06" db="EMBL/GenBank/DDBJ databases">
        <title>Sphaerisporangium craniellae sp. nov., isolated from a marine sponge in the South China Sea.</title>
        <authorList>
            <person name="Li L."/>
        </authorList>
    </citation>
    <scope>NUCLEOTIDE SEQUENCE [LARGE SCALE GENOMIC DNA]</scope>
    <source>
        <strain evidence="1 2">LHW63015</strain>
    </source>
</reference>
<comment type="caution">
    <text evidence="1">The sequence shown here is derived from an EMBL/GenBank/DDBJ whole genome shotgun (WGS) entry which is preliminary data.</text>
</comment>
<dbReference type="CDD" id="cd07820">
    <property type="entry name" value="SRPBCC_3"/>
    <property type="match status" value="1"/>
</dbReference>
<name>A0A366LKA9_9ACTN</name>
<protein>
    <submittedName>
        <fullName evidence="1">Cyclase</fullName>
    </submittedName>
</protein>
<dbReference type="SUPFAM" id="SSF55961">
    <property type="entry name" value="Bet v1-like"/>
    <property type="match status" value="1"/>
</dbReference>